<dbReference type="PANTHER" id="PTHR42713">
    <property type="entry name" value="HISTIDINE KINASE-RELATED"/>
    <property type="match status" value="1"/>
</dbReference>
<dbReference type="InterPro" id="IPR018060">
    <property type="entry name" value="HTH_AraC"/>
</dbReference>
<dbReference type="GO" id="GO:0005737">
    <property type="term" value="C:cytoplasm"/>
    <property type="evidence" value="ECO:0007669"/>
    <property type="project" value="UniProtKB-SubCell"/>
</dbReference>
<keyword evidence="12" id="KW-1185">Reference proteome</keyword>
<evidence type="ECO:0000259" key="9">
    <source>
        <dbReference type="PROSITE" id="PS01124"/>
    </source>
</evidence>
<dbReference type="CDD" id="cd17536">
    <property type="entry name" value="REC_YesN-like"/>
    <property type="match status" value="1"/>
</dbReference>
<protein>
    <submittedName>
        <fullName evidence="11">Response regulator</fullName>
    </submittedName>
</protein>
<name>A0A7X2H189_9BACL</name>
<evidence type="ECO:0000256" key="3">
    <source>
        <dbReference type="ARBA" id="ARBA00022553"/>
    </source>
</evidence>
<dbReference type="InterPro" id="IPR009057">
    <property type="entry name" value="Homeodomain-like_sf"/>
</dbReference>
<dbReference type="AlphaFoldDB" id="A0A7X2H189"/>
<dbReference type="PROSITE" id="PS01124">
    <property type="entry name" value="HTH_ARAC_FAMILY_2"/>
    <property type="match status" value="1"/>
</dbReference>
<feature type="modified residue" description="4-aspartylphosphate" evidence="8">
    <location>
        <position position="55"/>
    </location>
</feature>
<dbReference type="InterPro" id="IPR001789">
    <property type="entry name" value="Sig_transdc_resp-reg_receiver"/>
</dbReference>
<comment type="caution">
    <text evidence="11">The sequence shown here is derived from an EMBL/GenBank/DDBJ whole genome shotgun (WGS) entry which is preliminary data.</text>
</comment>
<dbReference type="GO" id="GO:0043565">
    <property type="term" value="F:sequence-specific DNA binding"/>
    <property type="evidence" value="ECO:0007669"/>
    <property type="project" value="InterPro"/>
</dbReference>
<dbReference type="GO" id="GO:0000160">
    <property type="term" value="P:phosphorelay signal transduction system"/>
    <property type="evidence" value="ECO:0007669"/>
    <property type="project" value="UniProtKB-KW"/>
</dbReference>
<evidence type="ECO:0000256" key="5">
    <source>
        <dbReference type="ARBA" id="ARBA00023015"/>
    </source>
</evidence>
<feature type="domain" description="Response regulatory" evidence="10">
    <location>
        <begin position="3"/>
        <end position="121"/>
    </location>
</feature>
<dbReference type="InterPro" id="IPR051552">
    <property type="entry name" value="HptR"/>
</dbReference>
<dbReference type="InterPro" id="IPR011006">
    <property type="entry name" value="CheY-like_superfamily"/>
</dbReference>
<evidence type="ECO:0000256" key="7">
    <source>
        <dbReference type="ARBA" id="ARBA00023163"/>
    </source>
</evidence>
<dbReference type="PROSITE" id="PS50110">
    <property type="entry name" value="RESPONSE_REGULATORY"/>
    <property type="match status" value="1"/>
</dbReference>
<dbReference type="RefSeq" id="WP_154116481.1">
    <property type="nucleotide sequence ID" value="NZ_WJXB01000001.1"/>
</dbReference>
<evidence type="ECO:0000313" key="12">
    <source>
        <dbReference type="Proteomes" id="UP000463051"/>
    </source>
</evidence>
<evidence type="ECO:0000256" key="6">
    <source>
        <dbReference type="ARBA" id="ARBA00023125"/>
    </source>
</evidence>
<dbReference type="SUPFAM" id="SSF46689">
    <property type="entry name" value="Homeodomain-like"/>
    <property type="match status" value="2"/>
</dbReference>
<evidence type="ECO:0000256" key="8">
    <source>
        <dbReference type="PROSITE-ProRule" id="PRU00169"/>
    </source>
</evidence>
<evidence type="ECO:0000313" key="11">
    <source>
        <dbReference type="EMBL" id="MRN51701.1"/>
    </source>
</evidence>
<reference evidence="11 12" key="1">
    <citation type="submission" date="2019-11" db="EMBL/GenBank/DDBJ databases">
        <title>Paenibacillus monticola sp. nov., a novel PGPR strain isolated from mountain sample in China.</title>
        <authorList>
            <person name="Zhao Q."/>
            <person name="Li H.-P."/>
            <person name="Zhang J.-L."/>
        </authorList>
    </citation>
    <scope>NUCLEOTIDE SEQUENCE [LARGE SCALE GENOMIC DNA]</scope>
    <source>
        <strain evidence="11 12">LC-T2</strain>
    </source>
</reference>
<accession>A0A7X2H189</accession>
<dbReference type="Pfam" id="PF00072">
    <property type="entry name" value="Response_reg"/>
    <property type="match status" value="1"/>
</dbReference>
<gene>
    <name evidence="11" type="ORF">GJB61_01595</name>
</gene>
<keyword evidence="4" id="KW-0902">Two-component regulatory system</keyword>
<keyword evidence="6" id="KW-0238">DNA-binding</keyword>
<dbReference type="SUPFAM" id="SSF52172">
    <property type="entry name" value="CheY-like"/>
    <property type="match status" value="1"/>
</dbReference>
<comment type="subcellular location">
    <subcellularLocation>
        <location evidence="1">Cytoplasm</location>
    </subcellularLocation>
</comment>
<organism evidence="11 12">
    <name type="scientific">Paenibacillus monticola</name>
    <dbReference type="NCBI Taxonomy" id="2666075"/>
    <lineage>
        <taxon>Bacteria</taxon>
        <taxon>Bacillati</taxon>
        <taxon>Bacillota</taxon>
        <taxon>Bacilli</taxon>
        <taxon>Bacillales</taxon>
        <taxon>Paenibacillaceae</taxon>
        <taxon>Paenibacillus</taxon>
    </lineage>
</organism>
<dbReference type="Pfam" id="PF12833">
    <property type="entry name" value="HTH_18"/>
    <property type="match status" value="1"/>
</dbReference>
<dbReference type="SMART" id="SM00342">
    <property type="entry name" value="HTH_ARAC"/>
    <property type="match status" value="1"/>
</dbReference>
<evidence type="ECO:0000256" key="4">
    <source>
        <dbReference type="ARBA" id="ARBA00023012"/>
    </source>
</evidence>
<keyword evidence="7" id="KW-0804">Transcription</keyword>
<evidence type="ECO:0000256" key="1">
    <source>
        <dbReference type="ARBA" id="ARBA00004496"/>
    </source>
</evidence>
<dbReference type="Proteomes" id="UP000463051">
    <property type="component" value="Unassembled WGS sequence"/>
</dbReference>
<keyword evidence="3 8" id="KW-0597">Phosphoprotein</keyword>
<dbReference type="GO" id="GO:0003700">
    <property type="term" value="F:DNA-binding transcription factor activity"/>
    <property type="evidence" value="ECO:0007669"/>
    <property type="project" value="InterPro"/>
</dbReference>
<dbReference type="SMART" id="SM00448">
    <property type="entry name" value="REC"/>
    <property type="match status" value="1"/>
</dbReference>
<keyword evidence="2" id="KW-0963">Cytoplasm</keyword>
<keyword evidence="5" id="KW-0805">Transcription regulation</keyword>
<evidence type="ECO:0000259" key="10">
    <source>
        <dbReference type="PROSITE" id="PS50110"/>
    </source>
</evidence>
<evidence type="ECO:0000256" key="2">
    <source>
        <dbReference type="ARBA" id="ARBA00022490"/>
    </source>
</evidence>
<sequence length="525" mass="60108">MMKVLIVDDEPWVLEGLKTMIDWGKHGFEVCGEALNGPDALRLIQEYKPELVLTDIHIPVINGLELIAQLHELMVTPPKFVILSGYDDFKYARTALRYRVNEYLLKPIDDDEIESLLGRLSLIIQEETASEQTLGKKQSFIRGNIINRLIQGEYNEGLELQARNVMKLQDEAELVCILICCASNTLNLMQYVEGTFPQGLACFFEDSTGKIGIMLQSSSISHESLDVMVTQLRKDLVGEQEPTILVAVSERAIGVQSIRALYLQTQEIWKLKCQLEKGGVFFYSDQRKLKKDDDYHQDIFKQLLDKVERNEQEQIESCVKRAFASFAEDLLTSEVVKTRVVNLELTICRLLAEMQGNPDLMMTKLHQEYGNLGDLNDYLALSKYVCSLSREAAIYLSQLKQQTEGNTIFNVIQYVDREFRTKLQLQDLALHFHMNSTYLGQLFRKHTGQGFSEYLNEKRMEEAKSLLMRTQLKISDIANQVGYSKTDYFIDKFKLIVGVVPSVYRNINKNLKLQGEGAQHGEKEV</sequence>
<dbReference type="Gene3D" id="3.40.50.2300">
    <property type="match status" value="1"/>
</dbReference>
<dbReference type="Gene3D" id="1.10.10.60">
    <property type="entry name" value="Homeodomain-like"/>
    <property type="match status" value="2"/>
</dbReference>
<dbReference type="PANTHER" id="PTHR42713:SF3">
    <property type="entry name" value="TRANSCRIPTIONAL REGULATORY PROTEIN HPTR"/>
    <property type="match status" value="1"/>
</dbReference>
<feature type="domain" description="HTH araC/xylS-type" evidence="9">
    <location>
        <begin position="409"/>
        <end position="507"/>
    </location>
</feature>
<proteinExistence type="predicted"/>
<dbReference type="EMBL" id="WJXB01000001">
    <property type="protein sequence ID" value="MRN51701.1"/>
    <property type="molecule type" value="Genomic_DNA"/>
</dbReference>